<dbReference type="CDD" id="cd00431">
    <property type="entry name" value="cysteine_hydrolases"/>
    <property type="match status" value="1"/>
</dbReference>
<dbReference type="GO" id="GO:0016787">
    <property type="term" value="F:hydrolase activity"/>
    <property type="evidence" value="ECO:0007669"/>
    <property type="project" value="UniProtKB-KW"/>
</dbReference>
<dbReference type="Gene3D" id="3.40.50.850">
    <property type="entry name" value="Isochorismatase-like"/>
    <property type="match status" value="1"/>
</dbReference>
<dbReference type="OrthoDB" id="9796485at2"/>
<sequence length="183" mass="20599">MGKKALINIDYTYDFVADGGSLTCGKPGQDIEKELVNITRDFIKHGEYTVFAIDLHEEGDRLHPESNLFPPHNISGTMGRDLYGALKEEYETNKNQKNVHYIDKTRYSAFAGTDLDIRLRERHITDIYLVGVCTDICILHTAIDAYNLGYKIFVYENAVASFNDAGHHWALGHFKGSLGATIL</sequence>
<dbReference type="Proteomes" id="UP000214618">
    <property type="component" value="Chromosome"/>
</dbReference>
<evidence type="ECO:0000256" key="1">
    <source>
        <dbReference type="ARBA" id="ARBA00006336"/>
    </source>
</evidence>
<dbReference type="EMBL" id="CP017704">
    <property type="protein sequence ID" value="ASS97139.1"/>
    <property type="molecule type" value="Genomic_DNA"/>
</dbReference>
<reference evidence="4 5" key="1">
    <citation type="submission" date="2016-10" db="EMBL/GenBank/DDBJ databases">
        <title>The whole genome sequencing and assembly of Bacillus simplex DSM 1321 strain.</title>
        <authorList>
            <person name="Park M.-K."/>
            <person name="Lee Y.-J."/>
            <person name="Yi H."/>
            <person name="Bahn Y.-S."/>
            <person name="Kim J.F."/>
            <person name="Lee D.-W."/>
        </authorList>
    </citation>
    <scope>NUCLEOTIDE SEQUENCE [LARGE SCALE GENOMIC DNA]</scope>
    <source>
        <strain evidence="4 5">DSM 1321</strain>
    </source>
</reference>
<dbReference type="GeneID" id="56476352"/>
<organism evidence="4 5">
    <name type="scientific">Peribacillus simplex NBRC 15720 = DSM 1321</name>
    <dbReference type="NCBI Taxonomy" id="1349754"/>
    <lineage>
        <taxon>Bacteria</taxon>
        <taxon>Bacillati</taxon>
        <taxon>Bacillota</taxon>
        <taxon>Bacilli</taxon>
        <taxon>Bacillales</taxon>
        <taxon>Bacillaceae</taxon>
        <taxon>Peribacillus</taxon>
    </lineage>
</organism>
<dbReference type="InterPro" id="IPR036380">
    <property type="entry name" value="Isochorismatase-like_sf"/>
</dbReference>
<dbReference type="SUPFAM" id="SSF52499">
    <property type="entry name" value="Isochorismatase-like hydrolases"/>
    <property type="match status" value="1"/>
</dbReference>
<dbReference type="InterPro" id="IPR000868">
    <property type="entry name" value="Isochorismatase-like_dom"/>
</dbReference>
<evidence type="ECO:0000256" key="2">
    <source>
        <dbReference type="ARBA" id="ARBA00022801"/>
    </source>
</evidence>
<dbReference type="PANTHER" id="PTHR43540">
    <property type="entry name" value="PEROXYUREIDOACRYLATE/UREIDOACRYLATE AMIDOHYDROLASE-RELATED"/>
    <property type="match status" value="1"/>
</dbReference>
<protein>
    <submittedName>
        <fullName evidence="4">Isochorismatase</fullName>
    </submittedName>
</protein>
<comment type="similarity">
    <text evidence="1">Belongs to the isochorismatase family.</text>
</comment>
<evidence type="ECO:0000313" key="4">
    <source>
        <dbReference type="EMBL" id="ASS97139.1"/>
    </source>
</evidence>
<dbReference type="Pfam" id="PF00857">
    <property type="entry name" value="Isochorismatase"/>
    <property type="match status" value="1"/>
</dbReference>
<gene>
    <name evidence="4" type="ORF">BS1321_26515</name>
</gene>
<dbReference type="InterPro" id="IPR050272">
    <property type="entry name" value="Isochorismatase-like_hydrls"/>
</dbReference>
<evidence type="ECO:0000259" key="3">
    <source>
        <dbReference type="Pfam" id="PF00857"/>
    </source>
</evidence>
<dbReference type="PANTHER" id="PTHR43540:SF10">
    <property type="entry name" value="ISOCHORISMATASE"/>
    <property type="match status" value="1"/>
</dbReference>
<keyword evidence="2" id="KW-0378">Hydrolase</keyword>
<proteinExistence type="inferred from homology"/>
<accession>A0A223EPK9</accession>
<dbReference type="RefSeq" id="WP_063235997.1">
    <property type="nucleotide sequence ID" value="NZ_BCVO01000035.1"/>
</dbReference>
<evidence type="ECO:0000313" key="5">
    <source>
        <dbReference type="Proteomes" id="UP000214618"/>
    </source>
</evidence>
<feature type="domain" description="Isochorismatase-like" evidence="3">
    <location>
        <begin position="5"/>
        <end position="179"/>
    </location>
</feature>
<name>A0A223EPK9_9BACI</name>
<dbReference type="AlphaFoldDB" id="A0A223EPK9"/>